<dbReference type="PROSITE" id="PS50893">
    <property type="entry name" value="ABC_TRANSPORTER_2"/>
    <property type="match status" value="1"/>
</dbReference>
<keyword evidence="2" id="KW-0997">Cell inner membrane</keyword>
<feature type="compositionally biased region" description="Basic and acidic residues" evidence="6">
    <location>
        <begin position="245"/>
        <end position="261"/>
    </location>
</feature>
<dbReference type="RefSeq" id="WP_101680586.1">
    <property type="nucleotide sequence ID" value="NZ_PJRP01000002.1"/>
</dbReference>
<dbReference type="PANTHER" id="PTHR19211">
    <property type="entry name" value="ATP-BINDING TRANSPORT PROTEIN-RELATED"/>
    <property type="match status" value="1"/>
</dbReference>
<evidence type="ECO:0000256" key="5">
    <source>
        <dbReference type="ARBA" id="ARBA00022840"/>
    </source>
</evidence>
<dbReference type="InterPro" id="IPR017871">
    <property type="entry name" value="ABC_transporter-like_CS"/>
</dbReference>
<evidence type="ECO:0000313" key="9">
    <source>
        <dbReference type="Proteomes" id="UP000234341"/>
    </source>
</evidence>
<keyword evidence="1" id="KW-1003">Cell membrane</keyword>
<evidence type="ECO:0000313" key="8">
    <source>
        <dbReference type="EMBL" id="PLQ01219.1"/>
    </source>
</evidence>
<gene>
    <name evidence="8" type="ORF">CYJ10_05870</name>
</gene>
<feature type="region of interest" description="Disordered" evidence="6">
    <location>
        <begin position="245"/>
        <end position="285"/>
    </location>
</feature>
<dbReference type="Proteomes" id="UP000234341">
    <property type="component" value="Unassembled WGS sequence"/>
</dbReference>
<evidence type="ECO:0000259" key="7">
    <source>
        <dbReference type="PROSITE" id="PS50893"/>
    </source>
</evidence>
<evidence type="ECO:0000256" key="6">
    <source>
        <dbReference type="SAM" id="MobiDB-lite"/>
    </source>
</evidence>
<dbReference type="EMBL" id="PJRP01000002">
    <property type="protein sequence ID" value="PLQ01219.1"/>
    <property type="molecule type" value="Genomic_DNA"/>
</dbReference>
<proteinExistence type="predicted"/>
<keyword evidence="2" id="KW-0472">Membrane</keyword>
<dbReference type="OrthoDB" id="9762051at2"/>
<dbReference type="GO" id="GO:0016887">
    <property type="term" value="F:ATP hydrolysis activity"/>
    <property type="evidence" value="ECO:0007669"/>
    <property type="project" value="InterPro"/>
</dbReference>
<dbReference type="Gene3D" id="3.40.50.300">
    <property type="entry name" value="P-loop containing nucleotide triphosphate hydrolases"/>
    <property type="match status" value="2"/>
</dbReference>
<evidence type="ECO:0000256" key="4">
    <source>
        <dbReference type="ARBA" id="ARBA00022741"/>
    </source>
</evidence>
<dbReference type="PANTHER" id="PTHR19211:SF6">
    <property type="entry name" value="BLL7188 PROTEIN"/>
    <property type="match status" value="1"/>
</dbReference>
<dbReference type="Pfam" id="PF00005">
    <property type="entry name" value="ABC_tran"/>
    <property type="match status" value="2"/>
</dbReference>
<dbReference type="InterPro" id="IPR003439">
    <property type="entry name" value="ABC_transporter-like_ATP-bd"/>
</dbReference>
<keyword evidence="3" id="KW-0677">Repeat</keyword>
<accession>A0A2N5CG48</accession>
<protein>
    <submittedName>
        <fullName evidence="8">ABC transporter ATP-binding protein</fullName>
    </submittedName>
</protein>
<dbReference type="FunFam" id="3.40.50.300:FF:001320">
    <property type="entry name" value="Heme ABC transporter ATP-binding protein"/>
    <property type="match status" value="1"/>
</dbReference>
<evidence type="ECO:0000256" key="2">
    <source>
        <dbReference type="ARBA" id="ARBA00022519"/>
    </source>
</evidence>
<evidence type="ECO:0000256" key="1">
    <source>
        <dbReference type="ARBA" id="ARBA00022475"/>
    </source>
</evidence>
<comment type="caution">
    <text evidence="8">The sequence shown here is derived from an EMBL/GenBank/DDBJ whole genome shotgun (WGS) entry which is preliminary data.</text>
</comment>
<dbReference type="GO" id="GO:0005524">
    <property type="term" value="F:ATP binding"/>
    <property type="evidence" value="ECO:0007669"/>
    <property type="project" value="UniProtKB-KW"/>
</dbReference>
<keyword evidence="5 8" id="KW-0067">ATP-binding</keyword>
<reference evidence="8 9" key="1">
    <citation type="submission" date="2017-12" db="EMBL/GenBank/DDBJ databases">
        <title>Genome sequence of the active heterotrophic nitrifier-denitrifier, Cupriavidus pauculus UM1.</title>
        <authorList>
            <person name="Putonti C."/>
            <person name="Castignetti D."/>
        </authorList>
    </citation>
    <scope>NUCLEOTIDE SEQUENCE [LARGE SCALE GENOMIC DNA]</scope>
    <source>
        <strain evidence="8 9">UM1</strain>
    </source>
</reference>
<evidence type="ECO:0000256" key="3">
    <source>
        <dbReference type="ARBA" id="ARBA00022737"/>
    </source>
</evidence>
<organism evidence="8 9">
    <name type="scientific">Cupriavidus pauculus</name>
    <dbReference type="NCBI Taxonomy" id="82633"/>
    <lineage>
        <taxon>Bacteria</taxon>
        <taxon>Pseudomonadati</taxon>
        <taxon>Pseudomonadota</taxon>
        <taxon>Betaproteobacteria</taxon>
        <taxon>Burkholderiales</taxon>
        <taxon>Burkholderiaceae</taxon>
        <taxon>Cupriavidus</taxon>
    </lineage>
</organism>
<dbReference type="SMART" id="SM00382">
    <property type="entry name" value="AAA"/>
    <property type="match status" value="2"/>
</dbReference>
<name>A0A2N5CG48_9BURK</name>
<dbReference type="SUPFAM" id="SSF52540">
    <property type="entry name" value="P-loop containing nucleoside triphosphate hydrolases"/>
    <property type="match status" value="2"/>
</dbReference>
<dbReference type="InterPro" id="IPR050611">
    <property type="entry name" value="ABCF"/>
</dbReference>
<dbReference type="InterPro" id="IPR003593">
    <property type="entry name" value="AAA+_ATPase"/>
</dbReference>
<dbReference type="AlphaFoldDB" id="A0A2N5CG48"/>
<dbReference type="PROSITE" id="PS00211">
    <property type="entry name" value="ABC_TRANSPORTER_1"/>
    <property type="match status" value="1"/>
</dbReference>
<feature type="domain" description="ABC transporter" evidence="7">
    <location>
        <begin position="6"/>
        <end position="238"/>
    </location>
</feature>
<keyword evidence="4" id="KW-0547">Nucleotide-binding</keyword>
<dbReference type="InterPro" id="IPR027417">
    <property type="entry name" value="P-loop_NTPase"/>
</dbReference>
<sequence>MTDPYLRLEGLSYVLPDGRTLFSDLDEIFDRRPTGLVGRNGAGKSVLAQILAGQLLPTRGRCLRFGSVCYLAQQVSPPGDATVAGLAGVQHTLDALARIEAGSSAPEDFDAVGAGWDVRQRLQQALERSGLGHLDPATTADTLSGGEAMRVALVGAMLSDADFLILDEPSNHLDRPARWALIEQLQQWPRGLLVLSHDRALLDTMPRIVELSSLGLRSYGGNYTFYAQCKTDEQQHAIGQLEQRKLERKREQRSMVDQRERQARRHARGNREGKTSNQAKILLGGQKARSEVSAGKLRQQQAASQTDLDQRVRNAAQQVEDAAHITLHGVPVAQVGQVAHRRVAELDAVALPFVSGATRSVSLIVTGKQRVGVVGPNGCGKSTLLKTLAGQLAPLAGACRRSAETIYLDQQLANVDPAQSVLAQMQAANGTATEANLRMLLAHLGLDAQKIAAPSGALSGGEQLKAALACTLYADPPPQLLLLDEPSNHLDLPSAQALEAMLRGYKGALIVVSHDDAFLDGLALTDRLLATDEGWQLDAW</sequence>
<dbReference type="CDD" id="cd03221">
    <property type="entry name" value="ABCF_EF-3"/>
    <property type="match status" value="1"/>
</dbReference>